<protein>
    <submittedName>
        <fullName evidence="2">Uncharacterized protein</fullName>
    </submittedName>
</protein>
<evidence type="ECO:0000313" key="2">
    <source>
        <dbReference type="EMBL" id="CEK28915.1"/>
    </source>
</evidence>
<sequence>MLSKGKGSSLTVASRATLPEPVTWDSLPPVSGVKQRLSER</sequence>
<feature type="region of interest" description="Disordered" evidence="1">
    <location>
        <begin position="1"/>
        <end position="40"/>
    </location>
</feature>
<evidence type="ECO:0000256" key="1">
    <source>
        <dbReference type="SAM" id="MobiDB-lite"/>
    </source>
</evidence>
<accession>A0A0A8VH51</accession>
<proteinExistence type="predicted"/>
<reference evidence="2" key="1">
    <citation type="journal article" date="2015" name="Genome Announc.">
        <title>Complete Genome Sequence of Yersinia ruckeri Strain CSF007-82, Etiologic Agent of Red Mouth Disease in Salmonid Fish.</title>
        <authorList>
            <person name="Nelson M.C."/>
            <person name="LaPatra S.E."/>
            <person name="Welch T.J."/>
            <person name="Graf J."/>
        </authorList>
    </citation>
    <scope>NUCLEOTIDE SEQUENCE</scope>
    <source>
        <strain evidence="2">CSF007-82</strain>
    </source>
</reference>
<name>A0A0A8VH51_YERRU</name>
<gene>
    <name evidence="2" type="ORF">CSF007_15965</name>
</gene>
<feature type="compositionally biased region" description="Polar residues" evidence="1">
    <location>
        <begin position="1"/>
        <end position="14"/>
    </location>
</feature>
<dbReference type="EMBL" id="LN681231">
    <property type="protein sequence ID" value="CEK28915.1"/>
    <property type="molecule type" value="Genomic_DNA"/>
</dbReference>
<organism evidence="2">
    <name type="scientific">Yersinia ruckeri</name>
    <dbReference type="NCBI Taxonomy" id="29486"/>
    <lineage>
        <taxon>Bacteria</taxon>
        <taxon>Pseudomonadati</taxon>
        <taxon>Pseudomonadota</taxon>
        <taxon>Gammaproteobacteria</taxon>
        <taxon>Enterobacterales</taxon>
        <taxon>Yersiniaceae</taxon>
        <taxon>Yersinia</taxon>
    </lineage>
</organism>
<dbReference type="AlphaFoldDB" id="A0A0A8VH51"/>